<dbReference type="InterPro" id="IPR051553">
    <property type="entry name" value="Ran_GTPase-activating"/>
</dbReference>
<dbReference type="STRING" id="53468.A0A158QTF7"/>
<evidence type="ECO:0000256" key="3">
    <source>
        <dbReference type="PROSITE-ProRule" id="PRU00235"/>
    </source>
</evidence>
<dbReference type="PROSITE" id="PS50012">
    <property type="entry name" value="RCC1_3"/>
    <property type="match status" value="6"/>
</dbReference>
<feature type="repeat" description="RCC1" evidence="3">
    <location>
        <begin position="46"/>
        <end position="108"/>
    </location>
</feature>
<feature type="region of interest" description="Disordered" evidence="4">
    <location>
        <begin position="499"/>
        <end position="581"/>
    </location>
</feature>
<feature type="repeat" description="RCC1" evidence="3">
    <location>
        <begin position="109"/>
        <end position="176"/>
    </location>
</feature>
<evidence type="ECO:0000256" key="4">
    <source>
        <dbReference type="SAM" id="MobiDB-lite"/>
    </source>
</evidence>
<feature type="compositionally biased region" description="Polar residues" evidence="4">
    <location>
        <begin position="629"/>
        <end position="649"/>
    </location>
</feature>
<dbReference type="Pfam" id="PF25390">
    <property type="entry name" value="WD40_RLD"/>
    <property type="match status" value="1"/>
</dbReference>
<feature type="repeat" description="RCC1" evidence="3">
    <location>
        <begin position="443"/>
        <end position="497"/>
    </location>
</feature>
<name>A0A158QTF7_MESCO</name>
<feature type="region of interest" description="Disordered" evidence="4">
    <location>
        <begin position="625"/>
        <end position="668"/>
    </location>
</feature>
<reference evidence="6 7" key="1">
    <citation type="submission" date="2018-10" db="EMBL/GenBank/DDBJ databases">
        <authorList>
            <consortium name="Pathogen Informatics"/>
        </authorList>
    </citation>
    <scope>NUCLEOTIDE SEQUENCE [LARGE SCALE GENOMIC DNA]</scope>
</reference>
<keyword evidence="1" id="KW-0344">Guanine-nucleotide releasing factor</keyword>
<dbReference type="OrthoDB" id="61110at2759"/>
<dbReference type="PRINTS" id="PR00633">
    <property type="entry name" value="RCCNDNSATION"/>
</dbReference>
<feature type="repeat" description="RCC1" evidence="3">
    <location>
        <begin position="231"/>
        <end position="293"/>
    </location>
</feature>
<dbReference type="InterPro" id="IPR058923">
    <property type="entry name" value="RCC1-like_dom"/>
</dbReference>
<feature type="region of interest" description="Disordered" evidence="4">
    <location>
        <begin position="599"/>
        <end position="618"/>
    </location>
</feature>
<evidence type="ECO:0000313" key="6">
    <source>
        <dbReference type="EMBL" id="VDD76911.1"/>
    </source>
</evidence>
<dbReference type="InterPro" id="IPR000408">
    <property type="entry name" value="Reg_chr_condens"/>
</dbReference>
<dbReference type="GO" id="GO:0005085">
    <property type="term" value="F:guanyl-nucleotide exchange factor activity"/>
    <property type="evidence" value="ECO:0007669"/>
    <property type="project" value="TreeGrafter"/>
</dbReference>
<evidence type="ECO:0000259" key="5">
    <source>
        <dbReference type="Pfam" id="PF25390"/>
    </source>
</evidence>
<feature type="domain" description="RCC1-like" evidence="5">
    <location>
        <begin position="48"/>
        <end position="493"/>
    </location>
</feature>
<feature type="repeat" description="RCC1" evidence="3">
    <location>
        <begin position="177"/>
        <end position="230"/>
    </location>
</feature>
<feature type="region of interest" description="Disordered" evidence="4">
    <location>
        <begin position="122"/>
        <end position="148"/>
    </location>
</feature>
<feature type="compositionally biased region" description="Polar residues" evidence="4">
    <location>
        <begin position="538"/>
        <end position="553"/>
    </location>
</feature>
<keyword evidence="7" id="KW-1185">Reference proteome</keyword>
<feature type="compositionally biased region" description="Polar residues" evidence="4">
    <location>
        <begin position="658"/>
        <end position="668"/>
    </location>
</feature>
<dbReference type="Gene3D" id="2.130.10.30">
    <property type="entry name" value="Regulator of chromosome condensation 1/beta-lactamase-inhibitor protein II"/>
    <property type="match status" value="1"/>
</dbReference>
<evidence type="ECO:0000256" key="2">
    <source>
        <dbReference type="ARBA" id="ARBA00022737"/>
    </source>
</evidence>
<evidence type="ECO:0000313" key="7">
    <source>
        <dbReference type="Proteomes" id="UP000267029"/>
    </source>
</evidence>
<dbReference type="PANTHER" id="PTHR45982">
    <property type="entry name" value="REGULATOR OF CHROMOSOME CONDENSATION"/>
    <property type="match status" value="1"/>
</dbReference>
<feature type="repeat" description="RCC1" evidence="3">
    <location>
        <begin position="385"/>
        <end position="442"/>
    </location>
</feature>
<organism evidence="6 7">
    <name type="scientific">Mesocestoides corti</name>
    <name type="common">Flatworm</name>
    <dbReference type="NCBI Taxonomy" id="53468"/>
    <lineage>
        <taxon>Eukaryota</taxon>
        <taxon>Metazoa</taxon>
        <taxon>Spiralia</taxon>
        <taxon>Lophotrochozoa</taxon>
        <taxon>Platyhelminthes</taxon>
        <taxon>Cestoda</taxon>
        <taxon>Eucestoda</taxon>
        <taxon>Cyclophyllidea</taxon>
        <taxon>Mesocestoididae</taxon>
        <taxon>Mesocestoides</taxon>
    </lineage>
</organism>
<dbReference type="EMBL" id="UXSR01000553">
    <property type="protein sequence ID" value="VDD76911.1"/>
    <property type="molecule type" value="Genomic_DNA"/>
</dbReference>
<dbReference type="SUPFAM" id="SSF50985">
    <property type="entry name" value="RCC1/BLIP-II"/>
    <property type="match status" value="2"/>
</dbReference>
<dbReference type="Proteomes" id="UP000267029">
    <property type="component" value="Unassembled WGS sequence"/>
</dbReference>
<feature type="compositionally biased region" description="Basic and acidic residues" evidence="4">
    <location>
        <begin position="134"/>
        <end position="147"/>
    </location>
</feature>
<dbReference type="PROSITE" id="PS00626">
    <property type="entry name" value="RCC1_2"/>
    <property type="match status" value="2"/>
</dbReference>
<dbReference type="GO" id="GO:0005737">
    <property type="term" value="C:cytoplasm"/>
    <property type="evidence" value="ECO:0007669"/>
    <property type="project" value="TreeGrafter"/>
</dbReference>
<dbReference type="PANTHER" id="PTHR45982:SF1">
    <property type="entry name" value="REGULATOR OF CHROMOSOME CONDENSATION"/>
    <property type="match status" value="1"/>
</dbReference>
<sequence length="668" mass="70041">MALRSRKRQRVLPVSDVSKRRKVDTFADVGTAELATRHTGRFASSGTVLTLGTGDTGQLGLGPDITERMKPALMPPASLSSAGLDQDSAEDFIQVVAGGMHTVCLTSDGRVFTFGCNDEGALGRPSGDSSSDNDDGKPKTESVEESRPGVVNFPENCVKIKMVSAGDSHSAALDNQGRVWLWGTFRGASGAIGLTKAGEICCSPVHLASLTAVVVKITSGQDHLVCLTDDGRLFTIGCGEQGQLGRIAERFAKDGGRSGIDFLLQPGECRLRGSKRFVDVWAGGFATIARMTSGVIYACGLNNYGQLALVKQKPERDKEMEVGETIPENTESVTELEKLSESMLSRKQGPLVQFMLTPACGFDPETDWTQFAIGMHHTLALTAAGAVYAVGRSDYGRLGISSDSDIDASAVSSPKLVQGTLCGRKCSWVACGEACSFAIDEHGKAFSWGMGSNQQLAHEEESEDAFEPGEMVGKNLSTRRIVMIDAGGQHVVMLAQDPSRTMPESKESEPGEMQVDSVSTEVKKYETNGIHTGVAPMDTSSTSAQQDDASPNSKDLPDKPILDTLNAPQPPPEVASTAGATVNSSSLHSCSLVASDQSSLSSAHSTDGGGSSRLGSSLFAQPVDAPTLQKVTSATTGPNCGGSTTSTSEPGFPLTDGGSMTASPADTH</sequence>
<dbReference type="WBParaSite" id="MCU_009774-RB">
    <property type="protein sequence ID" value="MCU_009774-RB"/>
    <property type="gene ID" value="MCU_009774"/>
</dbReference>
<gene>
    <name evidence="6" type="ORF">MCOS_LOCUS2914</name>
</gene>
<keyword evidence="2" id="KW-0677">Repeat</keyword>
<evidence type="ECO:0000256" key="1">
    <source>
        <dbReference type="ARBA" id="ARBA00022658"/>
    </source>
</evidence>
<protein>
    <submittedName>
        <fullName evidence="8">Regulator of chromosome condensation</fullName>
    </submittedName>
</protein>
<reference evidence="8" key="2">
    <citation type="submission" date="2019-11" db="UniProtKB">
        <authorList>
            <consortium name="WormBaseParasite"/>
        </authorList>
    </citation>
    <scope>IDENTIFICATION</scope>
</reference>
<dbReference type="AlphaFoldDB" id="A0A158QTF7"/>
<dbReference type="InterPro" id="IPR009091">
    <property type="entry name" value="RCC1/BLIP-II"/>
</dbReference>
<evidence type="ECO:0000313" key="8">
    <source>
        <dbReference type="WBParaSite" id="MCU_009774-RB"/>
    </source>
</evidence>
<accession>A0A158QTF7</accession>
<proteinExistence type="predicted"/>